<sequence>MRRSLHFFLFWLFSTTVALSTPLAEYTVTEVLGRNYGPELIHFPLNANPSSTSSLIGPQGPIPYQISGEDIWFVTAPLSASESSTYNLVDKPAAKPTTPQLSVNRTTSSIEISTGLISARLPLGQGNATPPPPLLGLRLGTGEWSPPSEWQNPQLIKQWSSSILEEGPVYIKTRISYELTDQTLASFTATIIAGDSAIRWRMAVSGNNPDTKLVFALPNVFNVQRVTLPKGYGQWAKQDRQLQTTSAANGFLQLSPNTSLLGLFPDHPSHVVFTNGQTTLELSSSKPGDWVSPPSPQTYFGQQQWSLPMIEQMWVGWRERGMPVVYGKNGAISLIADFARGAREWRISNAPPLIGDQLAHIQSLNLDWAETAQHPLLFLNAAEITLANQNQPSSQLGNQWASAAVAIGQPKGITDRAGKAIAQLSKQLSLLGNFDVMRQGIATAGLYDTLIDSGSLSAKQRNLFRAQMAYLGYVLADPMCWSSERGYGSGNPNMHCSYILTLGVVACVLRDHPMADTWANYAGDWLDHWLTAEVGSAGEWIPEGSHYGNVSLEVIISFAIASQRAGYRDFTNDSRLKKLISFFARMHTPPDPKRGDKRATAAYGRGIAAEQLATIGIAARMTAKSDPDFSAEMQWSWAQSGYPAQIGDFRLSGLAGYYLDRNLPQSPPKWGSENFPQFGTVFRAAFNTPQESFVNILTGVGSERNLDIWTPSVTDIAQWYALGKPLSTSFTILAGTKDRHELLSEGVQLARNYQPGNNGLPFGYYSTTHFSAFASLPGLDYTRTSRTNTKRDDRNWLPPDLPAYPQINEAQSGQLTVDRQFLFMREENPEAPAYLVVRDTTSGGEPTVWQFWTLSNGLFTSNEASLGKQLGDSTQPAHQLPSGDHYTALGQYGVDLEYFIASPQGTPRHTLRYGGDVQHEKNHKQFQDLMHLQLPHDGSYFLALFPRFNDHPAPTFSTDESRRIIRVDLPQGRDYAFLSDQNEKASMDEVTFGGTAGAAKERGAERELILGAPGQVQLGKLKLEGDFPTVLKVTQGRLMVSTTDDCPGGSVKIVAPGQWSRIKARKGPAAFKNSIELQLPAGESQYIYEAR</sequence>
<organism evidence="2 3">
    <name type="scientific">Cerasicoccus arenae</name>
    <dbReference type="NCBI Taxonomy" id="424488"/>
    <lineage>
        <taxon>Bacteria</taxon>
        <taxon>Pseudomonadati</taxon>
        <taxon>Verrucomicrobiota</taxon>
        <taxon>Opitutia</taxon>
        <taxon>Puniceicoccales</taxon>
        <taxon>Cerasicoccaceae</taxon>
        <taxon>Cerasicoccus</taxon>
    </lineage>
</organism>
<dbReference type="EMBL" id="BMXG01000002">
    <property type="protein sequence ID" value="GHB91911.1"/>
    <property type="molecule type" value="Genomic_DNA"/>
</dbReference>
<protein>
    <submittedName>
        <fullName evidence="2">Uncharacterized protein</fullName>
    </submittedName>
</protein>
<reference evidence="2" key="2">
    <citation type="submission" date="2020-09" db="EMBL/GenBank/DDBJ databases">
        <authorList>
            <person name="Sun Q."/>
            <person name="Kim S."/>
        </authorList>
    </citation>
    <scope>NUCLEOTIDE SEQUENCE</scope>
    <source>
        <strain evidence="2">KCTC 12870</strain>
    </source>
</reference>
<comment type="caution">
    <text evidence="2">The sequence shown here is derived from an EMBL/GenBank/DDBJ whole genome shotgun (WGS) entry which is preliminary data.</text>
</comment>
<name>A0A8J3DGZ9_9BACT</name>
<keyword evidence="3" id="KW-1185">Reference proteome</keyword>
<dbReference type="RefSeq" id="WP_189511257.1">
    <property type="nucleotide sequence ID" value="NZ_BMXG01000002.1"/>
</dbReference>
<evidence type="ECO:0000313" key="2">
    <source>
        <dbReference type="EMBL" id="GHB91911.1"/>
    </source>
</evidence>
<feature type="chain" id="PRO_5035282824" evidence="1">
    <location>
        <begin position="21"/>
        <end position="1091"/>
    </location>
</feature>
<feature type="signal peptide" evidence="1">
    <location>
        <begin position="1"/>
        <end position="20"/>
    </location>
</feature>
<evidence type="ECO:0000256" key="1">
    <source>
        <dbReference type="SAM" id="SignalP"/>
    </source>
</evidence>
<dbReference type="Proteomes" id="UP000642829">
    <property type="component" value="Unassembled WGS sequence"/>
</dbReference>
<keyword evidence="1" id="KW-0732">Signal</keyword>
<reference evidence="2" key="1">
    <citation type="journal article" date="2014" name="Int. J. Syst. Evol. Microbiol.">
        <title>Complete genome sequence of Corynebacterium casei LMG S-19264T (=DSM 44701T), isolated from a smear-ripened cheese.</title>
        <authorList>
            <consortium name="US DOE Joint Genome Institute (JGI-PGF)"/>
            <person name="Walter F."/>
            <person name="Albersmeier A."/>
            <person name="Kalinowski J."/>
            <person name="Ruckert C."/>
        </authorList>
    </citation>
    <scope>NUCLEOTIDE SEQUENCE</scope>
    <source>
        <strain evidence="2">KCTC 12870</strain>
    </source>
</reference>
<dbReference type="AlphaFoldDB" id="A0A8J3DGZ9"/>
<dbReference type="Gene3D" id="1.50.10.100">
    <property type="entry name" value="Chondroitin AC/alginate lyase"/>
    <property type="match status" value="1"/>
</dbReference>
<gene>
    <name evidence="2" type="ORF">GCM10007047_03540</name>
</gene>
<dbReference type="SUPFAM" id="SSF48230">
    <property type="entry name" value="Chondroitin AC/alginate lyase"/>
    <property type="match status" value="1"/>
</dbReference>
<evidence type="ECO:0000313" key="3">
    <source>
        <dbReference type="Proteomes" id="UP000642829"/>
    </source>
</evidence>
<accession>A0A8J3DGZ9</accession>
<dbReference type="InterPro" id="IPR008929">
    <property type="entry name" value="Chondroitin_lyas"/>
</dbReference>
<proteinExistence type="predicted"/>